<reference evidence="1 2" key="1">
    <citation type="submission" date="2021-06" db="EMBL/GenBank/DDBJ databases">
        <title>Caerostris extrusa draft genome.</title>
        <authorList>
            <person name="Kono N."/>
            <person name="Arakawa K."/>
        </authorList>
    </citation>
    <scope>NUCLEOTIDE SEQUENCE [LARGE SCALE GENOMIC DNA]</scope>
</reference>
<organism evidence="1 2">
    <name type="scientific">Caerostris extrusa</name>
    <name type="common">Bark spider</name>
    <name type="synonym">Caerostris bankana</name>
    <dbReference type="NCBI Taxonomy" id="172846"/>
    <lineage>
        <taxon>Eukaryota</taxon>
        <taxon>Metazoa</taxon>
        <taxon>Ecdysozoa</taxon>
        <taxon>Arthropoda</taxon>
        <taxon>Chelicerata</taxon>
        <taxon>Arachnida</taxon>
        <taxon>Araneae</taxon>
        <taxon>Araneomorphae</taxon>
        <taxon>Entelegynae</taxon>
        <taxon>Araneoidea</taxon>
        <taxon>Araneidae</taxon>
        <taxon>Caerostris</taxon>
    </lineage>
</organism>
<evidence type="ECO:0000313" key="1">
    <source>
        <dbReference type="EMBL" id="GIY55078.1"/>
    </source>
</evidence>
<dbReference type="AlphaFoldDB" id="A0AAV4UBF4"/>
<sequence>MGLRLAYLRRAIIIEFVRVRPCNCNIPLQTMSLRNVNHHASSVAYSSGTESPAAPFKRQTAAPLLTWKFQRYLRVSRQLSFKKCKVKVREKTFRGTEGVRGFKGFPKDF</sequence>
<proteinExistence type="predicted"/>
<accession>A0AAV4UBF4</accession>
<comment type="caution">
    <text evidence="1">The sequence shown here is derived from an EMBL/GenBank/DDBJ whole genome shotgun (WGS) entry which is preliminary data.</text>
</comment>
<keyword evidence="2" id="KW-1185">Reference proteome</keyword>
<dbReference type="EMBL" id="BPLR01012603">
    <property type="protein sequence ID" value="GIY55078.1"/>
    <property type="molecule type" value="Genomic_DNA"/>
</dbReference>
<name>A0AAV4UBF4_CAEEX</name>
<protein>
    <submittedName>
        <fullName evidence="1">Uncharacterized protein</fullName>
    </submittedName>
</protein>
<evidence type="ECO:0000313" key="2">
    <source>
        <dbReference type="Proteomes" id="UP001054945"/>
    </source>
</evidence>
<dbReference type="Proteomes" id="UP001054945">
    <property type="component" value="Unassembled WGS sequence"/>
</dbReference>
<gene>
    <name evidence="1" type="ORF">CEXT_668351</name>
</gene>